<dbReference type="RefSeq" id="WP_068765439.1">
    <property type="nucleotide sequence ID" value="NZ_CP017781.1"/>
</dbReference>
<evidence type="ECO:0008006" key="3">
    <source>
        <dbReference type="Google" id="ProtNLM"/>
    </source>
</evidence>
<dbReference type="CDD" id="cd07812">
    <property type="entry name" value="SRPBCC"/>
    <property type="match status" value="1"/>
</dbReference>
<dbReference type="InterPro" id="IPR023393">
    <property type="entry name" value="START-like_dom_sf"/>
</dbReference>
<sequence>MKLSTREDIELPAEALFDELCDVSRFERAALKRGVSLKRLDTLSAPGAGMSWDIGFRFRGKPRQILADLRRFERPEALDYAGESSSFAMVLELRMVALSRSRTRLVAALEVKPRTLGARLMIQSAKLGRANLERKFAERVKLFARALEMKGAAEG</sequence>
<reference evidence="1 2" key="1">
    <citation type="submission" date="2016-10" db="EMBL/GenBank/DDBJ databases">
        <title>Rhodobacter sp. LPB0142, isolated from sea water.</title>
        <authorList>
            <person name="Kim E."/>
            <person name="Yi H."/>
        </authorList>
    </citation>
    <scope>NUCLEOTIDE SEQUENCE [LARGE SCALE GENOMIC DNA]</scope>
    <source>
        <strain evidence="1 2">LPB0142</strain>
    </source>
</reference>
<organism evidence="1 2">
    <name type="scientific">Rhodobacter xanthinilyticus</name>
    <dbReference type="NCBI Taxonomy" id="1850250"/>
    <lineage>
        <taxon>Bacteria</taxon>
        <taxon>Pseudomonadati</taxon>
        <taxon>Pseudomonadota</taxon>
        <taxon>Alphaproteobacteria</taxon>
        <taxon>Rhodobacterales</taxon>
        <taxon>Rhodobacter group</taxon>
        <taxon>Rhodobacter</taxon>
    </lineage>
</organism>
<dbReference type="EMBL" id="CP017781">
    <property type="protein sequence ID" value="AOZ70439.1"/>
    <property type="molecule type" value="Genomic_DNA"/>
</dbReference>
<gene>
    <name evidence="1" type="ORF">LPB142_14775</name>
</gene>
<name>A0A1D9MFA4_9RHOB</name>
<dbReference type="STRING" id="1850250.LPB142_14775"/>
<evidence type="ECO:0000313" key="1">
    <source>
        <dbReference type="EMBL" id="AOZ70439.1"/>
    </source>
</evidence>
<dbReference type="SUPFAM" id="SSF55961">
    <property type="entry name" value="Bet v1-like"/>
    <property type="match status" value="1"/>
</dbReference>
<dbReference type="Proteomes" id="UP000176562">
    <property type="component" value="Chromosome"/>
</dbReference>
<evidence type="ECO:0000313" key="2">
    <source>
        <dbReference type="Proteomes" id="UP000176562"/>
    </source>
</evidence>
<dbReference type="Gene3D" id="3.30.530.20">
    <property type="match status" value="1"/>
</dbReference>
<keyword evidence="2" id="KW-1185">Reference proteome</keyword>
<protein>
    <recommendedName>
        <fullName evidence="3">DNA polymerase III subunit gamma/tau</fullName>
    </recommendedName>
</protein>
<dbReference type="AlphaFoldDB" id="A0A1D9MFA4"/>
<proteinExistence type="predicted"/>
<accession>A0A1D9MFA4</accession>
<dbReference type="KEGG" id="rhp:LPB142_14775"/>